<dbReference type="EC" id="3.4.24.-" evidence="13"/>
<dbReference type="RefSeq" id="WP_044038330.1">
    <property type="nucleotide sequence ID" value="NZ_HG917868.1"/>
</dbReference>
<comment type="subcellular location">
    <subcellularLocation>
        <location evidence="2">Membrane</location>
        <topology evidence="2">Multi-pass membrane protein</topology>
    </subcellularLocation>
</comment>
<evidence type="ECO:0000313" key="14">
    <source>
        <dbReference type="Proteomes" id="UP000019426"/>
    </source>
</evidence>
<sequence length="342" mass="37735">MVVLNILKAMLAFCFLILIHEAGHLVAAKLVGVRVEKFSIFFGRPLFTKVMGGTEYSIGWIPMGGYVQLYGMNDEIDEKDSHFTKHPWKKIFIAVAGPFMNLVTALLLLTVVTFNIGGYPSLEINGFSETSPAKEAGVLSGDTITKINGTSIKIYEDLQDQLSKNNGEDINIEVKRGDEVKEFTIKPTFDKDQDKYIMGITFKTARNLTVGESFTRAGNQMISFTKLTFKTIGNLVTGHGNFKTDLGGPVTIVRLSVESAQAGWINLLYLVAVISLQLAIFNLIPFPALDGGSTTIYLIELITGKRFRIETIQKITSVGFAILMGLMLLVTIKDIFFPVSLQ</sequence>
<dbReference type="PANTHER" id="PTHR42837:SF2">
    <property type="entry name" value="MEMBRANE METALLOPROTEASE ARASP2, CHLOROPLASTIC-RELATED"/>
    <property type="match status" value="1"/>
</dbReference>
<evidence type="ECO:0000256" key="11">
    <source>
        <dbReference type="SAM" id="Phobius"/>
    </source>
</evidence>
<keyword evidence="4 13" id="KW-0645">Protease</keyword>
<keyword evidence="7" id="KW-0862">Zinc</keyword>
<evidence type="ECO:0000256" key="3">
    <source>
        <dbReference type="ARBA" id="ARBA00007931"/>
    </source>
</evidence>
<dbReference type="OrthoDB" id="9782003at2"/>
<dbReference type="SMART" id="SM00228">
    <property type="entry name" value="PDZ"/>
    <property type="match status" value="1"/>
</dbReference>
<dbReference type="Gene3D" id="2.30.42.10">
    <property type="match status" value="1"/>
</dbReference>
<feature type="domain" description="PDZ" evidence="12">
    <location>
        <begin position="105"/>
        <end position="178"/>
    </location>
</feature>
<dbReference type="PATRIC" id="fig|1216932.3.peg.1704"/>
<dbReference type="InterPro" id="IPR041489">
    <property type="entry name" value="PDZ_6"/>
</dbReference>
<dbReference type="InterPro" id="IPR036034">
    <property type="entry name" value="PDZ_sf"/>
</dbReference>
<feature type="transmembrane region" description="Helical" evidence="11">
    <location>
        <begin position="315"/>
        <end position="336"/>
    </location>
</feature>
<dbReference type="CDD" id="cd06163">
    <property type="entry name" value="S2P-M50_PDZ_RseP-like"/>
    <property type="match status" value="1"/>
</dbReference>
<comment type="cofactor">
    <cofactor evidence="1">
        <name>Zn(2+)</name>
        <dbReference type="ChEBI" id="CHEBI:29105"/>
    </cofactor>
</comment>
<dbReference type="HOGENOM" id="CLU_025778_1_0_9"/>
<keyword evidence="8 11" id="KW-1133">Transmembrane helix</keyword>
<evidence type="ECO:0000256" key="6">
    <source>
        <dbReference type="ARBA" id="ARBA00022801"/>
    </source>
</evidence>
<dbReference type="Proteomes" id="UP000019426">
    <property type="component" value="Chromosome M2/40_rep1"/>
</dbReference>
<evidence type="ECO:0000256" key="9">
    <source>
        <dbReference type="ARBA" id="ARBA00023049"/>
    </source>
</evidence>
<dbReference type="InterPro" id="IPR008915">
    <property type="entry name" value="Peptidase_M50"/>
</dbReference>
<dbReference type="PANTHER" id="PTHR42837">
    <property type="entry name" value="REGULATOR OF SIGMA-E PROTEASE RSEP"/>
    <property type="match status" value="1"/>
</dbReference>
<dbReference type="Pfam" id="PF17820">
    <property type="entry name" value="PDZ_6"/>
    <property type="match status" value="1"/>
</dbReference>
<gene>
    <name evidence="13" type="primary">rseP</name>
    <name evidence="13" type="ORF">CM240_1710</name>
</gene>
<dbReference type="GO" id="GO:0004222">
    <property type="term" value="F:metalloendopeptidase activity"/>
    <property type="evidence" value="ECO:0007669"/>
    <property type="project" value="InterPro"/>
</dbReference>
<dbReference type="STRING" id="1216932.CM240_1710"/>
<evidence type="ECO:0000313" key="13">
    <source>
        <dbReference type="EMBL" id="CDM68868.1"/>
    </source>
</evidence>
<accession>W6RWX1</accession>
<name>W6RWX1_9CLOT</name>
<keyword evidence="9 13" id="KW-0482">Metalloprotease</keyword>
<keyword evidence="10 11" id="KW-0472">Membrane</keyword>
<evidence type="ECO:0000259" key="12">
    <source>
        <dbReference type="SMART" id="SM00228"/>
    </source>
</evidence>
<keyword evidence="14" id="KW-1185">Reference proteome</keyword>
<dbReference type="SUPFAM" id="SSF50156">
    <property type="entry name" value="PDZ domain-like"/>
    <property type="match status" value="1"/>
</dbReference>
<dbReference type="InterPro" id="IPR001478">
    <property type="entry name" value="PDZ"/>
</dbReference>
<dbReference type="KEGG" id="clt:CM240_1710"/>
<dbReference type="AlphaFoldDB" id="W6RWX1"/>
<feature type="transmembrane region" description="Helical" evidence="11">
    <location>
        <begin position="91"/>
        <end position="114"/>
    </location>
</feature>
<dbReference type="CDD" id="cd23081">
    <property type="entry name" value="cpPDZ_EcRseP-like"/>
    <property type="match status" value="1"/>
</dbReference>
<protein>
    <submittedName>
        <fullName evidence="13">RIP metalloprotease RseP</fullName>
        <ecNumber evidence="13">3.4.24.-</ecNumber>
    </submittedName>
</protein>
<evidence type="ECO:0000256" key="4">
    <source>
        <dbReference type="ARBA" id="ARBA00022670"/>
    </source>
</evidence>
<feature type="transmembrane region" description="Helical" evidence="11">
    <location>
        <begin position="264"/>
        <end position="284"/>
    </location>
</feature>
<dbReference type="Pfam" id="PF02163">
    <property type="entry name" value="Peptidase_M50"/>
    <property type="match status" value="1"/>
</dbReference>
<evidence type="ECO:0000256" key="1">
    <source>
        <dbReference type="ARBA" id="ARBA00001947"/>
    </source>
</evidence>
<keyword evidence="6 13" id="KW-0378">Hydrolase</keyword>
<comment type="similarity">
    <text evidence="3">Belongs to the peptidase M50B family.</text>
</comment>
<evidence type="ECO:0000256" key="5">
    <source>
        <dbReference type="ARBA" id="ARBA00022692"/>
    </source>
</evidence>
<reference evidence="13 14" key="1">
    <citation type="submission" date="2013-11" db="EMBL/GenBank/DDBJ databases">
        <title>Complete genome sequence of Clostridum sp. M2/40.</title>
        <authorList>
            <person name="Wibberg D."/>
            <person name="Puehler A."/>
            <person name="Schlueter A."/>
        </authorList>
    </citation>
    <scope>NUCLEOTIDE SEQUENCE [LARGE SCALE GENOMIC DNA]</scope>
    <source>
        <strain evidence="14">M2/40</strain>
    </source>
</reference>
<dbReference type="GO" id="GO:0016020">
    <property type="term" value="C:membrane"/>
    <property type="evidence" value="ECO:0007669"/>
    <property type="project" value="UniProtKB-SubCell"/>
</dbReference>
<dbReference type="GO" id="GO:0006508">
    <property type="term" value="P:proteolysis"/>
    <property type="evidence" value="ECO:0007669"/>
    <property type="project" value="UniProtKB-KW"/>
</dbReference>
<evidence type="ECO:0000256" key="2">
    <source>
        <dbReference type="ARBA" id="ARBA00004141"/>
    </source>
</evidence>
<evidence type="ECO:0000256" key="7">
    <source>
        <dbReference type="ARBA" id="ARBA00022833"/>
    </source>
</evidence>
<evidence type="ECO:0000256" key="10">
    <source>
        <dbReference type="ARBA" id="ARBA00023136"/>
    </source>
</evidence>
<evidence type="ECO:0000256" key="8">
    <source>
        <dbReference type="ARBA" id="ARBA00022989"/>
    </source>
</evidence>
<proteinExistence type="inferred from homology"/>
<dbReference type="InterPro" id="IPR004387">
    <property type="entry name" value="Pept_M50_Zn"/>
</dbReference>
<dbReference type="eggNOG" id="COG0750">
    <property type="taxonomic scope" value="Bacteria"/>
</dbReference>
<organism evidence="13 14">
    <name type="scientific">Clostridium bornimense</name>
    <dbReference type="NCBI Taxonomy" id="1216932"/>
    <lineage>
        <taxon>Bacteria</taxon>
        <taxon>Bacillati</taxon>
        <taxon>Bacillota</taxon>
        <taxon>Clostridia</taxon>
        <taxon>Eubacteriales</taxon>
        <taxon>Clostridiaceae</taxon>
        <taxon>Clostridium</taxon>
    </lineage>
</organism>
<dbReference type="EMBL" id="HG917868">
    <property type="protein sequence ID" value="CDM68868.1"/>
    <property type="molecule type" value="Genomic_DNA"/>
</dbReference>
<keyword evidence="5 11" id="KW-0812">Transmembrane</keyword>